<dbReference type="GO" id="GO:0031419">
    <property type="term" value="F:cobalamin binding"/>
    <property type="evidence" value="ECO:0007669"/>
    <property type="project" value="InterPro"/>
</dbReference>
<dbReference type="InterPro" id="IPR036594">
    <property type="entry name" value="Meth_synthase_dom"/>
</dbReference>
<dbReference type="InterPro" id="IPR050554">
    <property type="entry name" value="Met_Synthase/Corrinoid"/>
</dbReference>
<keyword evidence="4" id="KW-0170">Cobalt</keyword>
<evidence type="ECO:0000256" key="3">
    <source>
        <dbReference type="ARBA" id="ARBA00022991"/>
    </source>
</evidence>
<evidence type="ECO:0000256" key="5">
    <source>
        <dbReference type="ARBA" id="ARBA00023307"/>
    </source>
</evidence>
<protein>
    <submittedName>
        <fullName evidence="7">Cobalamin-binding protein</fullName>
    </submittedName>
</protein>
<keyword evidence="3" id="KW-0157">Chromophore</keyword>
<evidence type="ECO:0000256" key="2">
    <source>
        <dbReference type="ARBA" id="ARBA00022723"/>
    </source>
</evidence>
<reference evidence="7" key="1">
    <citation type="submission" date="2019-11" db="EMBL/GenBank/DDBJ databases">
        <title>Microbial mats filling the niche in hypersaline microbial mats.</title>
        <authorList>
            <person name="Wong H.L."/>
            <person name="Macleod F.I."/>
            <person name="White R.A. III"/>
            <person name="Burns B.P."/>
        </authorList>
    </citation>
    <scope>NUCLEOTIDE SEQUENCE</scope>
    <source>
        <strain evidence="7">Rbin_158</strain>
    </source>
</reference>
<dbReference type="SUPFAM" id="SSF46458">
    <property type="entry name" value="Globin-like"/>
    <property type="match status" value="1"/>
</dbReference>
<dbReference type="GO" id="GO:0015979">
    <property type="term" value="P:photosynthesis"/>
    <property type="evidence" value="ECO:0007669"/>
    <property type="project" value="InterPro"/>
</dbReference>
<dbReference type="GO" id="GO:0030089">
    <property type="term" value="C:phycobilisome"/>
    <property type="evidence" value="ECO:0007669"/>
    <property type="project" value="InterPro"/>
</dbReference>
<dbReference type="GO" id="GO:0008705">
    <property type="term" value="F:methionine synthase activity"/>
    <property type="evidence" value="ECO:0007669"/>
    <property type="project" value="TreeGrafter"/>
</dbReference>
<dbReference type="Pfam" id="PF00502">
    <property type="entry name" value="Phycobilisome"/>
    <property type="match status" value="1"/>
</dbReference>
<dbReference type="AlphaFoldDB" id="A0A9D5Q5T8"/>
<evidence type="ECO:0000256" key="1">
    <source>
        <dbReference type="ARBA" id="ARBA00008182"/>
    </source>
</evidence>
<dbReference type="PROSITE" id="PS51332">
    <property type="entry name" value="B12_BINDING"/>
    <property type="match status" value="1"/>
</dbReference>
<dbReference type="InterPro" id="IPR009050">
    <property type="entry name" value="Globin-like_sf"/>
</dbReference>
<evidence type="ECO:0000259" key="6">
    <source>
        <dbReference type="PROSITE" id="PS51332"/>
    </source>
</evidence>
<comment type="similarity">
    <text evidence="1">Belongs to the phycobiliprotein family.</text>
</comment>
<dbReference type="InterPro" id="IPR006158">
    <property type="entry name" value="Cobalamin-bd"/>
</dbReference>
<dbReference type="GO" id="GO:0005829">
    <property type="term" value="C:cytosol"/>
    <property type="evidence" value="ECO:0007669"/>
    <property type="project" value="TreeGrafter"/>
</dbReference>
<proteinExistence type="inferred from homology"/>
<accession>A0A9D5Q5T8</accession>
<dbReference type="Gene3D" id="1.10.490.20">
    <property type="entry name" value="Phycocyanins"/>
    <property type="match status" value="1"/>
</dbReference>
<feature type="domain" description="B12-binding" evidence="6">
    <location>
        <begin position="230"/>
        <end position="356"/>
    </location>
</feature>
<dbReference type="GO" id="GO:0046872">
    <property type="term" value="F:metal ion binding"/>
    <property type="evidence" value="ECO:0007669"/>
    <property type="project" value="UniProtKB-KW"/>
</dbReference>
<dbReference type="InterPro" id="IPR012128">
    <property type="entry name" value="Phycobilisome_asu/bsu"/>
</dbReference>
<sequence>MKTLNAQLSQMLNQQQQHFAEQIVARQYALQPELWQSYGAKGRELCVRDVMYHFQYLSEAILAADPTLFADYVGWVKQLFAGLNFPDEVMLTTLECTRDILNESEEFSEEMMAIIDKHIQAGLEQMQQAPPASPSFIEAEAPLTGLLEQYIAALLQGERHVASQLILNAVDQGISIKAIYLEVFQRAQYEIGRLWMTNQISVAQEHYCTAATQLIISQLYPHIFATEKIGRRLVATCVGGELHEIGVRMVTDFFEMEGWDTYYLGANTPTTTILQTIETRTPDVLGVSATMTFHLSLVEELIGLARDMPAGQQLKILVGGYPFKKRPGLWQKLGADGFAQDAQEAIDIANTLLATE</sequence>
<dbReference type="Gene3D" id="3.40.50.280">
    <property type="entry name" value="Cobalamin-binding domain"/>
    <property type="match status" value="1"/>
</dbReference>
<dbReference type="Pfam" id="PF02310">
    <property type="entry name" value="B12-binding"/>
    <property type="match status" value="1"/>
</dbReference>
<dbReference type="InterPro" id="IPR036724">
    <property type="entry name" value="Cobalamin-bd_sf"/>
</dbReference>
<dbReference type="GO" id="GO:0050667">
    <property type="term" value="P:homocysteine metabolic process"/>
    <property type="evidence" value="ECO:0007669"/>
    <property type="project" value="TreeGrafter"/>
</dbReference>
<comment type="caution">
    <text evidence="7">The sequence shown here is derived from an EMBL/GenBank/DDBJ whole genome shotgun (WGS) entry which is preliminary data.</text>
</comment>
<name>A0A9D5Q5T8_9BACT</name>
<keyword evidence="2" id="KW-0479">Metal-binding</keyword>
<dbReference type="Pfam" id="PF02607">
    <property type="entry name" value="B12-binding_2"/>
    <property type="match status" value="1"/>
</dbReference>
<dbReference type="InterPro" id="IPR038719">
    <property type="entry name" value="Phycobilisome_asu/bsu_sf"/>
</dbReference>
<keyword evidence="5" id="KW-0089">Bile pigment</keyword>
<dbReference type="PANTHER" id="PTHR45833">
    <property type="entry name" value="METHIONINE SYNTHASE"/>
    <property type="match status" value="1"/>
</dbReference>
<evidence type="ECO:0000313" key="7">
    <source>
        <dbReference type="EMBL" id="MBD3324975.1"/>
    </source>
</evidence>
<organism evidence="7 8">
    <name type="scientific">candidate division KSB3 bacterium</name>
    <dbReference type="NCBI Taxonomy" id="2044937"/>
    <lineage>
        <taxon>Bacteria</taxon>
        <taxon>candidate division KSB3</taxon>
    </lineage>
</organism>
<dbReference type="PANTHER" id="PTHR45833:SF1">
    <property type="entry name" value="METHIONINE SYNTHASE"/>
    <property type="match status" value="1"/>
</dbReference>
<dbReference type="Proteomes" id="UP000649604">
    <property type="component" value="Unassembled WGS sequence"/>
</dbReference>
<dbReference type="SUPFAM" id="SSF52242">
    <property type="entry name" value="Cobalamin (vitamin B12)-binding domain"/>
    <property type="match status" value="1"/>
</dbReference>
<dbReference type="EMBL" id="WJJP01000328">
    <property type="protein sequence ID" value="MBD3324975.1"/>
    <property type="molecule type" value="Genomic_DNA"/>
</dbReference>
<dbReference type="Gene3D" id="1.10.1240.10">
    <property type="entry name" value="Methionine synthase domain"/>
    <property type="match status" value="1"/>
</dbReference>
<dbReference type="InterPro" id="IPR003759">
    <property type="entry name" value="Cbl-bd_cap"/>
</dbReference>
<evidence type="ECO:0000313" key="8">
    <source>
        <dbReference type="Proteomes" id="UP000649604"/>
    </source>
</evidence>
<gene>
    <name evidence="7" type="ORF">GF339_10345</name>
</gene>
<dbReference type="GO" id="GO:0046653">
    <property type="term" value="P:tetrahydrofolate metabolic process"/>
    <property type="evidence" value="ECO:0007669"/>
    <property type="project" value="TreeGrafter"/>
</dbReference>
<evidence type="ECO:0000256" key="4">
    <source>
        <dbReference type="ARBA" id="ARBA00023285"/>
    </source>
</evidence>